<proteinExistence type="predicted"/>
<dbReference type="PANTHER" id="PTHR42990">
    <property type="entry name" value="ATPASE"/>
    <property type="match status" value="1"/>
</dbReference>
<dbReference type="PANTHER" id="PTHR42990:SF1">
    <property type="entry name" value="AAA+ ATPASE DOMAIN-CONTAINING PROTEIN"/>
    <property type="match status" value="1"/>
</dbReference>
<dbReference type="InterPro" id="IPR027417">
    <property type="entry name" value="P-loop_NTPase"/>
</dbReference>
<feature type="domain" description="AAA" evidence="1">
    <location>
        <begin position="33"/>
        <end position="154"/>
    </location>
</feature>
<dbReference type="AlphaFoldDB" id="A0A6S6T171"/>
<reference evidence="2" key="1">
    <citation type="submission" date="2020-01" db="EMBL/GenBank/DDBJ databases">
        <authorList>
            <person name="Meier V. D."/>
            <person name="Meier V D."/>
        </authorList>
    </citation>
    <scope>NUCLEOTIDE SEQUENCE</scope>
    <source>
        <strain evidence="2">HLG_WM_MAG_02</strain>
    </source>
</reference>
<accession>A0A6S6T171</accession>
<dbReference type="SUPFAM" id="SSF52540">
    <property type="entry name" value="P-loop containing nucleoside triphosphate hydrolases"/>
    <property type="match status" value="1"/>
</dbReference>
<protein>
    <submittedName>
        <fullName evidence="2">ATPase component BioM of energizing module of biotin ECF transporter</fullName>
    </submittedName>
</protein>
<dbReference type="InterPro" id="IPR041682">
    <property type="entry name" value="AAA_14"/>
</dbReference>
<sequence length="398" mass="46588">MIEPLKEKQQRLVNQLSNIDYVREAFKYINNNEKMVGLIGSRGVGKTTLLLQYIQLFDMDEALYFSADDLLVVNYGIYEIVDDFYALGGRVVAIDEVHRFKNWSQHLKNIYDSFPDLTIRISGSSMLNILYESHDLSRRLVLKEVKRLSFREYLILKEKIELEAYDFEGILENHRTISSVVTQKYPKVLKYFREYLETGCYPYGLEREFFSEKLFNALEKIIYEDIPSLNKIRYEQLAIFKKLIFIIVSAKVPYKVSVDSLAKELGISEPTLYVYFDILNKTGIFNSVKKYSKKLSRKPDKLLFDNTNILNAYAKEYKIETDIGTVRETFFASCFGDDLTLYYSNIGDFKVQEYIFEVGGKSKSFKQIVDVEKSFLVIDVDFSTHKRKIPLWVFGLMK</sequence>
<gene>
    <name evidence="2" type="ORF">HELGO_WM36830</name>
</gene>
<name>A0A6S6T171_9BACT</name>
<dbReference type="Pfam" id="PF13173">
    <property type="entry name" value="AAA_14"/>
    <property type="match status" value="1"/>
</dbReference>
<evidence type="ECO:0000313" key="2">
    <source>
        <dbReference type="EMBL" id="CAA6808585.1"/>
    </source>
</evidence>
<evidence type="ECO:0000259" key="1">
    <source>
        <dbReference type="Pfam" id="PF13173"/>
    </source>
</evidence>
<organism evidence="2">
    <name type="scientific">uncultured Sulfurovum sp</name>
    <dbReference type="NCBI Taxonomy" id="269237"/>
    <lineage>
        <taxon>Bacteria</taxon>
        <taxon>Pseudomonadati</taxon>
        <taxon>Campylobacterota</taxon>
        <taxon>Epsilonproteobacteria</taxon>
        <taxon>Campylobacterales</taxon>
        <taxon>Sulfurovaceae</taxon>
        <taxon>Sulfurovum</taxon>
        <taxon>environmental samples</taxon>
    </lineage>
</organism>
<dbReference type="EMBL" id="CACVAZ010000053">
    <property type="protein sequence ID" value="CAA6808585.1"/>
    <property type="molecule type" value="Genomic_DNA"/>
</dbReference>